<accession>A0A9P1CHA9</accession>
<organism evidence="1">
    <name type="scientific">Cladocopium goreaui</name>
    <dbReference type="NCBI Taxonomy" id="2562237"/>
    <lineage>
        <taxon>Eukaryota</taxon>
        <taxon>Sar</taxon>
        <taxon>Alveolata</taxon>
        <taxon>Dinophyceae</taxon>
        <taxon>Suessiales</taxon>
        <taxon>Symbiodiniaceae</taxon>
        <taxon>Cladocopium</taxon>
    </lineage>
</organism>
<protein>
    <submittedName>
        <fullName evidence="1">Uncharacterized protein</fullName>
    </submittedName>
</protein>
<dbReference type="EMBL" id="CAMXCT020001691">
    <property type="protein sequence ID" value="CAL1145642.1"/>
    <property type="molecule type" value="Genomic_DNA"/>
</dbReference>
<reference evidence="2" key="2">
    <citation type="submission" date="2024-04" db="EMBL/GenBank/DDBJ databases">
        <authorList>
            <person name="Chen Y."/>
            <person name="Shah S."/>
            <person name="Dougan E. K."/>
            <person name="Thang M."/>
            <person name="Chan C."/>
        </authorList>
    </citation>
    <scope>NUCLEOTIDE SEQUENCE [LARGE SCALE GENOMIC DNA]</scope>
</reference>
<dbReference type="AlphaFoldDB" id="A0A9P1CHA9"/>
<proteinExistence type="predicted"/>
<sequence length="385" mass="43404">MGLQLTFLSDKQAPKALDAVLRQVKPCHWTDIKPATAARIEAHMEAALGAEDPSSLLGSELRFSEDGFSWYKFLLVEVCQDARVLRYEGKTSKKHMLVKPVANVVVKFTVEYEGKPKGPQLHAWSLGSGGHLGSYNFQWGDLACQVFTAASQKMSHFKRMLSEPEQKAICWMLGDDRIYPTSVHMSMWSWLKSLNWSIPARSEEAKLGHFVDHGLEQLREACSRGQLIFAANWRCKELEEMWLLLTSVRMSAGMPGLSFMDPTTDPIAVAPSKNVLPVLDLLQAFFCAERMATIQSFYVDLKGAMATLELLIPKLANQPELKHFFESAMERDPAQRISELETDMKALQEAVAALRAALLLHQIVTHAVLEQHRSSRVRVPKRKRK</sequence>
<evidence type="ECO:0000313" key="2">
    <source>
        <dbReference type="EMBL" id="CAL1145642.1"/>
    </source>
</evidence>
<keyword evidence="3" id="KW-1185">Reference proteome</keyword>
<comment type="caution">
    <text evidence="1">The sequence shown here is derived from an EMBL/GenBank/DDBJ whole genome shotgun (WGS) entry which is preliminary data.</text>
</comment>
<evidence type="ECO:0000313" key="3">
    <source>
        <dbReference type="Proteomes" id="UP001152797"/>
    </source>
</evidence>
<evidence type="ECO:0000313" key="1">
    <source>
        <dbReference type="EMBL" id="CAI3992267.1"/>
    </source>
</evidence>
<reference evidence="1" key="1">
    <citation type="submission" date="2022-10" db="EMBL/GenBank/DDBJ databases">
        <authorList>
            <person name="Chen Y."/>
            <person name="Dougan E. K."/>
            <person name="Chan C."/>
            <person name="Rhodes N."/>
            <person name="Thang M."/>
        </authorList>
    </citation>
    <scope>NUCLEOTIDE SEQUENCE</scope>
</reference>
<name>A0A9P1CHA9_9DINO</name>
<dbReference type="Proteomes" id="UP001152797">
    <property type="component" value="Unassembled WGS sequence"/>
</dbReference>
<gene>
    <name evidence="1" type="ORF">C1SCF055_LOCUS19108</name>
</gene>
<dbReference type="EMBL" id="CAMXCT010001691">
    <property type="protein sequence ID" value="CAI3992267.1"/>
    <property type="molecule type" value="Genomic_DNA"/>
</dbReference>
<dbReference type="EMBL" id="CAMXCT030001691">
    <property type="protein sequence ID" value="CAL4779579.1"/>
    <property type="molecule type" value="Genomic_DNA"/>
</dbReference>